<feature type="compositionally biased region" description="Low complexity" evidence="1">
    <location>
        <begin position="14"/>
        <end position="35"/>
    </location>
</feature>
<accession>A0A9W7EZG9</accession>
<reference evidence="3" key="1">
    <citation type="journal article" date="2023" name="Commun. Biol.">
        <title>Genome analysis of Parmales, the sister group of diatoms, reveals the evolutionary specialization of diatoms from phago-mixotrophs to photoautotrophs.</title>
        <authorList>
            <person name="Ban H."/>
            <person name="Sato S."/>
            <person name="Yoshikawa S."/>
            <person name="Yamada K."/>
            <person name="Nakamura Y."/>
            <person name="Ichinomiya M."/>
            <person name="Sato N."/>
            <person name="Blanc-Mathieu R."/>
            <person name="Endo H."/>
            <person name="Kuwata A."/>
            <person name="Ogata H."/>
        </authorList>
    </citation>
    <scope>NUCLEOTIDE SEQUENCE [LARGE SCALE GENOMIC DNA]</scope>
    <source>
        <strain evidence="3">NIES 3699</strain>
    </source>
</reference>
<feature type="compositionally biased region" description="Basic residues" evidence="1">
    <location>
        <begin position="78"/>
        <end position="87"/>
    </location>
</feature>
<sequence>MQMQRGASPASPGRKPLSSLSSNSPNPRNSNAAKPKGFFRSLVSQISGDDRVPVDPTVLGPAPPISQKRAKKITDSSKKRKHLRRQRGTVLVDDFGFTVDLSSPDTPLEYEETTPSKTPTRKTTKSPSSKSKGRSRRTPTKSTPRELINGDKVGKKVMSIERKILNKALRPPLPSVPKRKEVRRNYKIGGEEVKQNLTIDTIEPETQKPRADSTPKGFMSSSTSVSSNDTDTDTNADTPIQSNGLTAVDNNTVLMPVSSILQRQSTPIQHTEVSPMSRGDDDTVASIATVQSPDNVSLPRVELNTSVKRALKNVSSPEPDDSMLFEERRLTEVSAVHFESTLNNSVLSAPPNHNNASRVNLSVSTPSIINFSRMETPPSVRNAVMDKRYNESVVLEGEPEDEEAERTSKFSFLKALYVFAMLSFVVLSSTKFIHDPELIVTM</sequence>
<keyword evidence="3" id="KW-1185">Reference proteome</keyword>
<evidence type="ECO:0000256" key="1">
    <source>
        <dbReference type="SAM" id="MobiDB-lite"/>
    </source>
</evidence>
<feature type="region of interest" description="Disordered" evidence="1">
    <location>
        <begin position="1"/>
        <end position="155"/>
    </location>
</feature>
<comment type="caution">
    <text evidence="2">The sequence shown here is derived from an EMBL/GenBank/DDBJ whole genome shotgun (WGS) entry which is preliminary data.</text>
</comment>
<protein>
    <submittedName>
        <fullName evidence="2">Uncharacterized protein</fullName>
    </submittedName>
</protein>
<dbReference type="AlphaFoldDB" id="A0A9W7EZG9"/>
<feature type="region of interest" description="Disordered" evidence="1">
    <location>
        <begin position="197"/>
        <end position="244"/>
    </location>
</feature>
<evidence type="ECO:0000313" key="3">
    <source>
        <dbReference type="Proteomes" id="UP001165160"/>
    </source>
</evidence>
<feature type="compositionally biased region" description="Low complexity" evidence="1">
    <location>
        <begin position="220"/>
        <end position="238"/>
    </location>
</feature>
<dbReference type="EMBL" id="BRXX01000201">
    <property type="protein sequence ID" value="GMH97473.1"/>
    <property type="molecule type" value="Genomic_DNA"/>
</dbReference>
<evidence type="ECO:0000313" key="2">
    <source>
        <dbReference type="EMBL" id="GMH97473.1"/>
    </source>
</evidence>
<dbReference type="Proteomes" id="UP001165160">
    <property type="component" value="Unassembled WGS sequence"/>
</dbReference>
<gene>
    <name evidence="2" type="ORF">TrVE_jg7212</name>
</gene>
<name>A0A9W7EZG9_9STRA</name>
<organism evidence="2 3">
    <name type="scientific">Triparma verrucosa</name>
    <dbReference type="NCBI Taxonomy" id="1606542"/>
    <lineage>
        <taxon>Eukaryota</taxon>
        <taxon>Sar</taxon>
        <taxon>Stramenopiles</taxon>
        <taxon>Ochrophyta</taxon>
        <taxon>Bolidophyceae</taxon>
        <taxon>Parmales</taxon>
        <taxon>Triparmaceae</taxon>
        <taxon>Triparma</taxon>
    </lineage>
</organism>
<proteinExistence type="predicted"/>